<accession>A0ABU8ZL89</accession>
<sequence length="326" mass="33815">MDRREVAVAGNVGDRAGWGGGGSDGRDACGTSREGAQALGALIFTSAGGGVGVSTLAALCARLLATDRTRTALVDCSGGGGLDVLLGIEGEEGMRMGQVEAPLGRLDPEALDRELPTWDGVGVLSSDPWKEGAADWWNVDAAVRALAMARDLLIVDGGRGEDVSGLPSLSAAPWVLVVEMSVLGLARASHLMDRFRLMETGGGGVGRRGFQPRRQGTGDGGSGWEEGPGGGEGSGQSEWIGPGREAIFVGMDPRLVPPSQAVDVQEACDFLGVDICAVFRPHRTLARSALAGLGMEGLPRSYRRGLDDLCACIAKVMDLGRPRRHG</sequence>
<feature type="compositionally biased region" description="Gly residues" evidence="1">
    <location>
        <begin position="217"/>
        <end position="234"/>
    </location>
</feature>
<comment type="caution">
    <text evidence="2">The sequence shown here is derived from an EMBL/GenBank/DDBJ whole genome shotgun (WGS) entry which is preliminary data.</text>
</comment>
<evidence type="ECO:0000256" key="1">
    <source>
        <dbReference type="SAM" id="MobiDB-lite"/>
    </source>
</evidence>
<protein>
    <submittedName>
        <fullName evidence="2">Uncharacterized protein</fullName>
    </submittedName>
</protein>
<evidence type="ECO:0000313" key="2">
    <source>
        <dbReference type="EMBL" id="MEK0306013.1"/>
    </source>
</evidence>
<dbReference type="RefSeq" id="WP_340468555.1">
    <property type="nucleotide sequence ID" value="NZ_JBANBB010000001.1"/>
</dbReference>
<feature type="region of interest" description="Disordered" evidence="1">
    <location>
        <begin position="203"/>
        <end position="237"/>
    </location>
</feature>
<keyword evidence="3" id="KW-1185">Reference proteome</keyword>
<dbReference type="EMBL" id="JBANBB010000001">
    <property type="protein sequence ID" value="MEK0306013.1"/>
    <property type="molecule type" value="Genomic_DNA"/>
</dbReference>
<organism evidence="2 3">
    <name type="scientific">Bifidobacterium favimelis</name>
    <dbReference type="NCBI Taxonomy" id="3122979"/>
    <lineage>
        <taxon>Bacteria</taxon>
        <taxon>Bacillati</taxon>
        <taxon>Actinomycetota</taxon>
        <taxon>Actinomycetes</taxon>
        <taxon>Bifidobacteriales</taxon>
        <taxon>Bifidobacteriaceae</taxon>
        <taxon>Bifidobacterium</taxon>
    </lineage>
</organism>
<name>A0ABU8ZL89_9BIFI</name>
<reference evidence="2 3" key="1">
    <citation type="submission" date="2024-02" db="EMBL/GenBank/DDBJ databases">
        <title>Bifidobacterium honeyensis sp. nov., isolated from the comb honey.</title>
        <authorList>
            <person name="Liu W."/>
            <person name="Li Y."/>
        </authorList>
    </citation>
    <scope>NUCLEOTIDE SEQUENCE [LARGE SCALE GENOMIC DNA]</scope>
    <source>
        <strain evidence="2 3">IMAU50988</strain>
    </source>
</reference>
<evidence type="ECO:0000313" key="3">
    <source>
        <dbReference type="Proteomes" id="UP001373159"/>
    </source>
</evidence>
<gene>
    <name evidence="2" type="ORF">V8P97_00760</name>
</gene>
<dbReference type="Proteomes" id="UP001373159">
    <property type="component" value="Unassembled WGS sequence"/>
</dbReference>
<dbReference type="InterPro" id="IPR027417">
    <property type="entry name" value="P-loop_NTPase"/>
</dbReference>
<dbReference type="Gene3D" id="3.40.50.300">
    <property type="entry name" value="P-loop containing nucleotide triphosphate hydrolases"/>
    <property type="match status" value="1"/>
</dbReference>
<proteinExistence type="predicted"/>
<dbReference type="SUPFAM" id="SSF52540">
    <property type="entry name" value="P-loop containing nucleoside triphosphate hydrolases"/>
    <property type="match status" value="1"/>
</dbReference>